<dbReference type="Pfam" id="PF13683">
    <property type="entry name" value="rve_3"/>
    <property type="match status" value="1"/>
</dbReference>
<evidence type="ECO:0000256" key="1">
    <source>
        <dbReference type="SAM" id="Coils"/>
    </source>
</evidence>
<dbReference type="PANTHER" id="PTHR46889">
    <property type="entry name" value="TRANSPOSASE INSF FOR INSERTION SEQUENCE IS3B-RELATED"/>
    <property type="match status" value="1"/>
</dbReference>
<feature type="coiled-coil region" evidence="1">
    <location>
        <begin position="1"/>
        <end position="42"/>
    </location>
</feature>
<dbReference type="Gene3D" id="3.30.420.10">
    <property type="entry name" value="Ribonuclease H-like superfamily/Ribonuclease H"/>
    <property type="match status" value="1"/>
</dbReference>
<dbReference type="AlphaFoldDB" id="A0A0D6L4E9"/>
<dbReference type="InterPro" id="IPR012337">
    <property type="entry name" value="RNaseH-like_sf"/>
</dbReference>
<dbReference type="EMBL" id="KE126571">
    <property type="protein sequence ID" value="EPB66070.1"/>
    <property type="molecule type" value="Genomic_DNA"/>
</dbReference>
<evidence type="ECO:0000259" key="2">
    <source>
        <dbReference type="PROSITE" id="PS50994"/>
    </source>
</evidence>
<dbReference type="InterPro" id="IPR050900">
    <property type="entry name" value="Transposase_IS3/IS150/IS904"/>
</dbReference>
<proteinExistence type="predicted"/>
<dbReference type="GO" id="GO:0015074">
    <property type="term" value="P:DNA integration"/>
    <property type="evidence" value="ECO:0007669"/>
    <property type="project" value="InterPro"/>
</dbReference>
<dbReference type="Proteomes" id="UP000054495">
    <property type="component" value="Unassembled WGS sequence"/>
</dbReference>
<dbReference type="SUPFAM" id="SSF53098">
    <property type="entry name" value="Ribonuclease H-like"/>
    <property type="match status" value="1"/>
</dbReference>
<feature type="domain" description="Integrase catalytic" evidence="2">
    <location>
        <begin position="100"/>
        <end position="193"/>
    </location>
</feature>
<keyword evidence="1" id="KW-0175">Coiled coil</keyword>
<dbReference type="GO" id="GO:0003676">
    <property type="term" value="F:nucleic acid binding"/>
    <property type="evidence" value="ECO:0007669"/>
    <property type="project" value="InterPro"/>
</dbReference>
<protein>
    <submittedName>
        <fullName evidence="3">Integrase core domain protein</fullName>
    </submittedName>
</protein>
<keyword evidence="4" id="KW-1185">Reference proteome</keyword>
<accession>A0A0D6L4E9</accession>
<gene>
    <name evidence="3" type="ORF">ANCCEY_14839</name>
</gene>
<sequence length="201" mass="23335">MNTPESKIKALESKLQQLEKELKEERLKREMSETILEVAEEQLGIAIRKKYSPKQLKDLSKKKKKIMGFHLAEDLKTDGPLKALKMALRNRLFNGSIIHHSDRGLQYCSYEYQKLLAENLMSSSMTESYDPYQNAIAERINGILKDEFNLQQGFREHSIAGKVIKESIEIYNNERPHFSCELLTPTIRHKQNAPSFQNSEH</sequence>
<dbReference type="InterPro" id="IPR001584">
    <property type="entry name" value="Integrase_cat-core"/>
</dbReference>
<reference evidence="3 4" key="1">
    <citation type="submission" date="2013-05" db="EMBL/GenBank/DDBJ databases">
        <title>Draft genome of the parasitic nematode Anyclostoma ceylanicum.</title>
        <authorList>
            <person name="Mitreva M."/>
        </authorList>
    </citation>
    <scope>NUCLEOTIDE SEQUENCE [LARGE SCALE GENOMIC DNA]</scope>
</reference>
<name>A0A0D6L4E9_9BILA</name>
<dbReference type="InterPro" id="IPR036397">
    <property type="entry name" value="RNaseH_sf"/>
</dbReference>
<organism evidence="3 4">
    <name type="scientific">Ancylostoma ceylanicum</name>
    <dbReference type="NCBI Taxonomy" id="53326"/>
    <lineage>
        <taxon>Eukaryota</taxon>
        <taxon>Metazoa</taxon>
        <taxon>Ecdysozoa</taxon>
        <taxon>Nematoda</taxon>
        <taxon>Chromadorea</taxon>
        <taxon>Rhabditida</taxon>
        <taxon>Rhabditina</taxon>
        <taxon>Rhabditomorpha</taxon>
        <taxon>Strongyloidea</taxon>
        <taxon>Ancylostomatidae</taxon>
        <taxon>Ancylostomatinae</taxon>
        <taxon>Ancylostoma</taxon>
    </lineage>
</organism>
<evidence type="ECO:0000313" key="3">
    <source>
        <dbReference type="EMBL" id="EPB66070.1"/>
    </source>
</evidence>
<dbReference type="PANTHER" id="PTHR46889:SF5">
    <property type="entry name" value="INTEGRASE PROTEIN"/>
    <property type="match status" value="1"/>
</dbReference>
<dbReference type="PROSITE" id="PS50994">
    <property type="entry name" value="INTEGRASE"/>
    <property type="match status" value="1"/>
</dbReference>
<evidence type="ECO:0000313" key="4">
    <source>
        <dbReference type="Proteomes" id="UP000054495"/>
    </source>
</evidence>